<dbReference type="InterPro" id="IPR001039">
    <property type="entry name" value="MHC_I_a_a1/a2"/>
</dbReference>
<keyword evidence="1" id="KW-0325">Glycoprotein</keyword>
<evidence type="ECO:0000313" key="7">
    <source>
        <dbReference type="EMBL" id="KAK7136578.1"/>
    </source>
</evidence>
<dbReference type="InterPro" id="IPR011162">
    <property type="entry name" value="MHC_I/II-like_Ag-recog"/>
</dbReference>
<keyword evidence="4" id="KW-1133">Transmembrane helix</keyword>
<dbReference type="GO" id="GO:0006955">
    <property type="term" value="P:immune response"/>
    <property type="evidence" value="ECO:0007669"/>
    <property type="project" value="TreeGrafter"/>
</dbReference>
<dbReference type="Gene3D" id="2.60.40.10">
    <property type="entry name" value="Immunoglobulins"/>
    <property type="match status" value="1"/>
</dbReference>
<dbReference type="InterPro" id="IPR003597">
    <property type="entry name" value="Ig_C1-set"/>
</dbReference>
<feature type="signal peptide" evidence="5">
    <location>
        <begin position="1"/>
        <end position="15"/>
    </location>
</feature>
<dbReference type="EMBL" id="JAYKXH010000018">
    <property type="protein sequence ID" value="KAK7136578.1"/>
    <property type="molecule type" value="Genomic_DNA"/>
</dbReference>
<dbReference type="SUPFAM" id="SSF48726">
    <property type="entry name" value="Immunoglobulin"/>
    <property type="match status" value="1"/>
</dbReference>
<evidence type="ECO:0000256" key="2">
    <source>
        <dbReference type="ARBA" id="ARBA00023319"/>
    </source>
</evidence>
<feature type="transmembrane region" description="Helical" evidence="4">
    <location>
        <begin position="304"/>
        <end position="324"/>
    </location>
</feature>
<organism evidence="7 8">
    <name type="scientific">Phoxinus phoxinus</name>
    <name type="common">Eurasian minnow</name>
    <dbReference type="NCBI Taxonomy" id="58324"/>
    <lineage>
        <taxon>Eukaryota</taxon>
        <taxon>Metazoa</taxon>
        <taxon>Chordata</taxon>
        <taxon>Craniata</taxon>
        <taxon>Vertebrata</taxon>
        <taxon>Euteleostomi</taxon>
        <taxon>Actinopterygii</taxon>
        <taxon>Neopterygii</taxon>
        <taxon>Teleostei</taxon>
        <taxon>Ostariophysi</taxon>
        <taxon>Cypriniformes</taxon>
        <taxon>Leuciscidae</taxon>
        <taxon>Phoxininae</taxon>
        <taxon>Phoxinus</taxon>
    </lineage>
</organism>
<evidence type="ECO:0000256" key="3">
    <source>
        <dbReference type="RuleBase" id="RU004439"/>
    </source>
</evidence>
<dbReference type="AlphaFoldDB" id="A0AAN9GWX0"/>
<gene>
    <name evidence="7" type="ORF">R3I93_016802</name>
</gene>
<dbReference type="PRINTS" id="PR01638">
    <property type="entry name" value="MHCCLASSI"/>
</dbReference>
<dbReference type="InterPro" id="IPR007110">
    <property type="entry name" value="Ig-like_dom"/>
</dbReference>
<evidence type="ECO:0000256" key="4">
    <source>
        <dbReference type="SAM" id="Phobius"/>
    </source>
</evidence>
<evidence type="ECO:0000259" key="6">
    <source>
        <dbReference type="PROSITE" id="PS50835"/>
    </source>
</evidence>
<name>A0AAN9GWX0_9TELE</name>
<keyword evidence="4" id="KW-0472">Membrane</keyword>
<keyword evidence="2" id="KW-0393">Immunoglobulin domain</keyword>
<accession>A0AAN9GWX0</accession>
<proteinExistence type="inferred from homology"/>
<dbReference type="GO" id="GO:0009897">
    <property type="term" value="C:external side of plasma membrane"/>
    <property type="evidence" value="ECO:0007669"/>
    <property type="project" value="TreeGrafter"/>
</dbReference>
<feature type="domain" description="Ig-like" evidence="6">
    <location>
        <begin position="212"/>
        <end position="291"/>
    </location>
</feature>
<dbReference type="InterPro" id="IPR037055">
    <property type="entry name" value="MHC_I-like_Ag-recog_sf"/>
</dbReference>
<evidence type="ECO:0000313" key="8">
    <source>
        <dbReference type="Proteomes" id="UP001364617"/>
    </source>
</evidence>
<dbReference type="Proteomes" id="UP001364617">
    <property type="component" value="Unassembled WGS sequence"/>
</dbReference>
<dbReference type="InterPro" id="IPR003006">
    <property type="entry name" value="Ig/MHC_CS"/>
</dbReference>
<dbReference type="FunFam" id="3.30.500.10:FF:000001">
    <property type="entry name" value="H-2 class I histocompatibility antigen, alpha chain"/>
    <property type="match status" value="1"/>
</dbReference>
<reference evidence="7 8" key="1">
    <citation type="submission" date="2024-02" db="EMBL/GenBank/DDBJ databases">
        <title>Chromosome-level genome assembly of the Eurasian Minnow (Phoxinus phoxinus).</title>
        <authorList>
            <person name="Oriowo T.O."/>
            <person name="Martin S."/>
            <person name="Stange M."/>
            <person name="Chrysostomakis Y."/>
            <person name="Brown T."/>
            <person name="Winkler S."/>
            <person name="Kukowka S."/>
            <person name="Myers E.W."/>
            <person name="Bohne A."/>
        </authorList>
    </citation>
    <scope>NUCLEOTIDE SEQUENCE [LARGE SCALE GENOMIC DNA]</scope>
    <source>
        <strain evidence="7">ZFMK-TIS-60720</strain>
        <tissue evidence="7">Whole Organism</tissue>
    </source>
</reference>
<dbReference type="InterPro" id="IPR036179">
    <property type="entry name" value="Ig-like_dom_sf"/>
</dbReference>
<dbReference type="PANTHER" id="PTHR16675">
    <property type="entry name" value="MHC CLASS I-RELATED"/>
    <property type="match status" value="1"/>
</dbReference>
<dbReference type="InterPro" id="IPR013783">
    <property type="entry name" value="Ig-like_fold"/>
</dbReference>
<dbReference type="PANTHER" id="PTHR16675:SF237">
    <property type="entry name" value="MHC CLASS I ANTIGEN TRANSCRIPT VARIANT 1-RELATED"/>
    <property type="match status" value="1"/>
</dbReference>
<dbReference type="InterPro" id="IPR011161">
    <property type="entry name" value="MHC_I-like_Ag-recog"/>
</dbReference>
<keyword evidence="8" id="KW-1185">Reference proteome</keyword>
<evidence type="ECO:0000256" key="5">
    <source>
        <dbReference type="SAM" id="SignalP"/>
    </source>
</evidence>
<dbReference type="PROSITE" id="PS00290">
    <property type="entry name" value="IG_MHC"/>
    <property type="match status" value="1"/>
</dbReference>
<feature type="chain" id="PRO_5042921722" description="Ig-like domain-containing protein" evidence="5">
    <location>
        <begin position="16"/>
        <end position="335"/>
    </location>
</feature>
<dbReference type="PROSITE" id="PS50835">
    <property type="entry name" value="IG_LIKE"/>
    <property type="match status" value="1"/>
</dbReference>
<dbReference type="InterPro" id="IPR050208">
    <property type="entry name" value="MHC_class-I_related"/>
</dbReference>
<keyword evidence="4" id="KW-0812">Transmembrane</keyword>
<keyword evidence="5" id="KW-0732">Signal</keyword>
<dbReference type="Gene3D" id="3.30.500.10">
    <property type="entry name" value="MHC class I-like antigen recognition-like"/>
    <property type="match status" value="1"/>
</dbReference>
<dbReference type="GO" id="GO:0005615">
    <property type="term" value="C:extracellular space"/>
    <property type="evidence" value="ECO:0007669"/>
    <property type="project" value="TreeGrafter"/>
</dbReference>
<dbReference type="Pfam" id="PF07654">
    <property type="entry name" value="C1-set"/>
    <property type="match status" value="1"/>
</dbReference>
<dbReference type="Pfam" id="PF00129">
    <property type="entry name" value="MHC_I"/>
    <property type="match status" value="1"/>
</dbReference>
<dbReference type="SUPFAM" id="SSF54452">
    <property type="entry name" value="MHC antigen-recognition domain"/>
    <property type="match status" value="1"/>
</dbReference>
<comment type="caution">
    <text evidence="7">The sequence shown here is derived from an EMBL/GenBank/DDBJ whole genome shotgun (WGS) entry which is preliminary data.</text>
</comment>
<protein>
    <recommendedName>
        <fullName evidence="6">Ig-like domain-containing protein</fullName>
    </recommendedName>
</protein>
<dbReference type="SMART" id="SM00407">
    <property type="entry name" value="IGc1"/>
    <property type="match status" value="1"/>
</dbReference>
<evidence type="ECO:0000256" key="1">
    <source>
        <dbReference type="ARBA" id="ARBA00023180"/>
    </source>
</evidence>
<comment type="similarity">
    <text evidence="3">Belongs to the MHC class I family.</text>
</comment>
<sequence>MKFIIFFLVVPLVYSDLHSFITTYTGIKGLTAAGTPEFSAVTTLDGEQIDYYDSDIKKLIPKQDWMEEFTSTELWTEDTEIRQYVQQIYRDNINFIMERFNQTHGVHTYQRMYGCEWDDETGDSQGFDQYAYDGEDFISLDLKENRYNASVQQALLTAMKWNNDRVQLTSLKQYYDSECVYWLKNFLHLSKATFEKADPPKVSLLQKNQDYYTCHVTGFLFRNTSILWRKNGQALSDSSNLLESGDTLPNEDGTFQRRLTLYVLPGERKKDEYSCVVEHKSLTETIQKIMTVKKTNKSASEASFIIYLVPVIIILVIVGLIVLLECRKELKDRKY</sequence>